<keyword evidence="12" id="KW-1185">Reference proteome</keyword>
<dbReference type="PROSITE" id="PS00517">
    <property type="entry name" value="RNASE_3_1"/>
    <property type="match status" value="1"/>
</dbReference>
<feature type="domain" description="RNase III" evidence="10">
    <location>
        <begin position="11"/>
        <end position="140"/>
    </location>
</feature>
<evidence type="ECO:0000256" key="5">
    <source>
        <dbReference type="ARBA" id="ARBA00022759"/>
    </source>
</evidence>
<keyword evidence="8" id="KW-0460">Magnesium</keyword>
<proteinExistence type="inferred from homology"/>
<evidence type="ECO:0000256" key="1">
    <source>
        <dbReference type="ARBA" id="ARBA00000109"/>
    </source>
</evidence>
<sequence>MKLDTSRLAQIKEFQKIIGYKFNEITVINEALTHSSYANESRNRYIHNNERLEFLGDSVLSIVVSEYIYLKYNTLPEGELTKVRANVVCEPSLAHQAKKIKLGKYLLLGKGEEVTGGRDRVSILADAFEAVIGALYLDGGIEIARKFILNMLAHSIELASTGSLFRDYKTDLQELLQRKYDDKISYKVVNETGPDHNKTFGIEVILGDRVLGAGEGKSKKEAEQMAAKKALEKVNMEDE</sequence>
<dbReference type="HAMAP" id="MF_00104">
    <property type="entry name" value="RNase_III"/>
    <property type="match status" value="1"/>
</dbReference>
<feature type="binding site" evidence="8">
    <location>
        <position position="129"/>
    </location>
    <ligand>
        <name>Mg(2+)</name>
        <dbReference type="ChEBI" id="CHEBI:18420"/>
    </ligand>
</feature>
<dbReference type="EC" id="3.1.26.3" evidence="8"/>
<evidence type="ECO:0000313" key="12">
    <source>
        <dbReference type="Proteomes" id="UP000779508"/>
    </source>
</evidence>
<dbReference type="PROSITE" id="PS50142">
    <property type="entry name" value="RNASE_3_2"/>
    <property type="match status" value="1"/>
</dbReference>
<comment type="catalytic activity">
    <reaction evidence="1 8">
        <text>Endonucleolytic cleavage to 5'-phosphomonoester.</text>
        <dbReference type="EC" id="3.1.26.3"/>
    </reaction>
</comment>
<dbReference type="InterPro" id="IPR000999">
    <property type="entry name" value="RNase_III_dom"/>
</dbReference>
<dbReference type="PANTHER" id="PTHR11207:SF0">
    <property type="entry name" value="RIBONUCLEASE 3"/>
    <property type="match status" value="1"/>
</dbReference>
<dbReference type="PROSITE" id="PS50137">
    <property type="entry name" value="DS_RBD"/>
    <property type="match status" value="1"/>
</dbReference>
<evidence type="ECO:0000313" key="11">
    <source>
        <dbReference type="EMBL" id="MBU5677390.1"/>
    </source>
</evidence>
<keyword evidence="8" id="KW-0698">rRNA processing</keyword>
<accession>A0ABS6G4G8</accession>
<evidence type="ECO:0000256" key="8">
    <source>
        <dbReference type="HAMAP-Rule" id="MF_00104"/>
    </source>
</evidence>
<evidence type="ECO:0000256" key="2">
    <source>
        <dbReference type="ARBA" id="ARBA00010183"/>
    </source>
</evidence>
<keyword evidence="3 8" id="KW-0507">mRNA processing</keyword>
<dbReference type="Pfam" id="PF14622">
    <property type="entry name" value="Ribonucleas_3_3"/>
    <property type="match status" value="1"/>
</dbReference>
<comment type="subunit">
    <text evidence="8">Homodimer.</text>
</comment>
<keyword evidence="8" id="KW-0819">tRNA processing</keyword>
<dbReference type="Pfam" id="PF00035">
    <property type="entry name" value="dsrm"/>
    <property type="match status" value="1"/>
</dbReference>
<evidence type="ECO:0000259" key="10">
    <source>
        <dbReference type="PROSITE" id="PS50142"/>
    </source>
</evidence>
<comment type="subcellular location">
    <subcellularLocation>
        <location evidence="8">Cytoplasm</location>
    </subcellularLocation>
</comment>
<keyword evidence="6 8" id="KW-0378">Hydrolase</keyword>
<gene>
    <name evidence="8 11" type="primary">rnc</name>
    <name evidence="11" type="ORF">KQI88_13290</name>
</gene>
<keyword evidence="8" id="KW-0479">Metal-binding</keyword>
<dbReference type="EMBL" id="JAHLQK010000005">
    <property type="protein sequence ID" value="MBU5677390.1"/>
    <property type="molecule type" value="Genomic_DNA"/>
</dbReference>
<organism evidence="11 12">
    <name type="scientific">Alkaliphilus flagellatus</name>
    <dbReference type="NCBI Taxonomy" id="2841507"/>
    <lineage>
        <taxon>Bacteria</taxon>
        <taxon>Bacillati</taxon>
        <taxon>Bacillota</taxon>
        <taxon>Clostridia</taxon>
        <taxon>Peptostreptococcales</taxon>
        <taxon>Natronincolaceae</taxon>
        <taxon>Alkaliphilus</taxon>
    </lineage>
</organism>
<keyword evidence="8" id="KW-0963">Cytoplasm</keyword>
<keyword evidence="4 8" id="KW-0540">Nuclease</keyword>
<feature type="domain" description="DRBM" evidence="9">
    <location>
        <begin position="167"/>
        <end position="236"/>
    </location>
</feature>
<name>A0ABS6G4G8_9FIRM</name>
<evidence type="ECO:0000256" key="4">
    <source>
        <dbReference type="ARBA" id="ARBA00022722"/>
    </source>
</evidence>
<comment type="cofactor">
    <cofactor evidence="8">
        <name>Mg(2+)</name>
        <dbReference type="ChEBI" id="CHEBI:18420"/>
    </cofactor>
</comment>
<feature type="active site" evidence="8">
    <location>
        <position position="129"/>
    </location>
</feature>
<evidence type="ECO:0000256" key="6">
    <source>
        <dbReference type="ARBA" id="ARBA00022801"/>
    </source>
</evidence>
<feature type="binding site" evidence="8">
    <location>
        <position position="53"/>
    </location>
    <ligand>
        <name>Mg(2+)</name>
        <dbReference type="ChEBI" id="CHEBI:18420"/>
    </ligand>
</feature>
<dbReference type="CDD" id="cd00593">
    <property type="entry name" value="RIBOc"/>
    <property type="match status" value="1"/>
</dbReference>
<comment type="caution">
    <text evidence="11">The sequence shown here is derived from an EMBL/GenBank/DDBJ whole genome shotgun (WGS) entry which is preliminary data.</text>
</comment>
<dbReference type="GO" id="GO:0004525">
    <property type="term" value="F:ribonuclease III activity"/>
    <property type="evidence" value="ECO:0007669"/>
    <property type="project" value="UniProtKB-EC"/>
</dbReference>
<evidence type="ECO:0000256" key="7">
    <source>
        <dbReference type="ARBA" id="ARBA00022884"/>
    </source>
</evidence>
<dbReference type="CDD" id="cd10845">
    <property type="entry name" value="DSRM_RNAse_III_family"/>
    <property type="match status" value="1"/>
</dbReference>
<feature type="binding site" evidence="8">
    <location>
        <position position="126"/>
    </location>
    <ligand>
        <name>Mg(2+)</name>
        <dbReference type="ChEBI" id="CHEBI:18420"/>
    </ligand>
</feature>
<keyword evidence="7 8" id="KW-0694">RNA-binding</keyword>
<reference evidence="11 12" key="1">
    <citation type="submission" date="2021-06" db="EMBL/GenBank/DDBJ databases">
        <authorList>
            <person name="Sun Q."/>
            <person name="Li D."/>
        </authorList>
    </citation>
    <scope>NUCLEOTIDE SEQUENCE [LARGE SCALE GENOMIC DNA]</scope>
    <source>
        <strain evidence="11 12">MSJ-5</strain>
    </source>
</reference>
<evidence type="ECO:0000259" key="9">
    <source>
        <dbReference type="PROSITE" id="PS50137"/>
    </source>
</evidence>
<dbReference type="NCBIfam" id="TIGR02191">
    <property type="entry name" value="RNaseIII"/>
    <property type="match status" value="1"/>
</dbReference>
<keyword evidence="8" id="KW-0699">rRNA-binding</keyword>
<dbReference type="InterPro" id="IPR014720">
    <property type="entry name" value="dsRBD_dom"/>
</dbReference>
<feature type="active site" evidence="8">
    <location>
        <position position="57"/>
    </location>
</feature>
<dbReference type="PANTHER" id="PTHR11207">
    <property type="entry name" value="RIBONUCLEASE III"/>
    <property type="match status" value="1"/>
</dbReference>
<dbReference type="Proteomes" id="UP000779508">
    <property type="component" value="Unassembled WGS sequence"/>
</dbReference>
<evidence type="ECO:0000256" key="3">
    <source>
        <dbReference type="ARBA" id="ARBA00022664"/>
    </source>
</evidence>
<protein>
    <recommendedName>
        <fullName evidence="8">Ribonuclease 3</fullName>
        <ecNumber evidence="8">3.1.26.3</ecNumber>
    </recommendedName>
    <alternativeName>
        <fullName evidence="8">Ribonuclease III</fullName>
        <shortName evidence="8">RNase III</shortName>
    </alternativeName>
</protein>
<dbReference type="InterPro" id="IPR011907">
    <property type="entry name" value="RNase_III"/>
</dbReference>
<dbReference type="SMART" id="SM00358">
    <property type="entry name" value="DSRM"/>
    <property type="match status" value="1"/>
</dbReference>
<dbReference type="RefSeq" id="WP_216418115.1">
    <property type="nucleotide sequence ID" value="NZ_JAHLQK010000005.1"/>
</dbReference>
<keyword evidence="5 8" id="KW-0255">Endonuclease</keyword>
<comment type="similarity">
    <text evidence="2">Belongs to the ribonuclease III family.</text>
</comment>
<comment type="function">
    <text evidence="8">Digests double-stranded RNA. Involved in the processing of primary rRNA transcript to yield the immediate precursors to the large and small rRNAs (23S and 16S). Processes some mRNAs, and tRNAs when they are encoded in the rRNA operon. Processes pre-crRNA and tracrRNA of type II CRISPR loci if present in the organism.</text>
</comment>
<dbReference type="SMART" id="SM00535">
    <property type="entry name" value="RIBOc"/>
    <property type="match status" value="1"/>
</dbReference>